<reference evidence="1" key="1">
    <citation type="submission" date="2021-03" db="EMBL/GenBank/DDBJ databases">
        <authorList>
            <consortium name="DOE Joint Genome Institute"/>
            <person name="Ahrendt S."/>
            <person name="Looney B.P."/>
            <person name="Miyauchi S."/>
            <person name="Morin E."/>
            <person name="Drula E."/>
            <person name="Courty P.E."/>
            <person name="Chicoki N."/>
            <person name="Fauchery L."/>
            <person name="Kohler A."/>
            <person name="Kuo A."/>
            <person name="Labutti K."/>
            <person name="Pangilinan J."/>
            <person name="Lipzen A."/>
            <person name="Riley R."/>
            <person name="Andreopoulos W."/>
            <person name="He G."/>
            <person name="Johnson J."/>
            <person name="Barry K.W."/>
            <person name="Grigoriev I.V."/>
            <person name="Nagy L."/>
            <person name="Hibbett D."/>
            <person name="Henrissat B."/>
            <person name="Matheny P.B."/>
            <person name="Labbe J."/>
            <person name="Martin F."/>
        </authorList>
    </citation>
    <scope>NUCLEOTIDE SEQUENCE</scope>
    <source>
        <strain evidence="1">HHB10654</strain>
    </source>
</reference>
<dbReference type="EMBL" id="MU277188">
    <property type="protein sequence ID" value="KAI0068117.1"/>
    <property type="molecule type" value="Genomic_DNA"/>
</dbReference>
<proteinExistence type="predicted"/>
<reference evidence="1" key="2">
    <citation type="journal article" date="2022" name="New Phytol.">
        <title>Evolutionary transition to the ectomycorrhizal habit in the genomes of a hyperdiverse lineage of mushroom-forming fungi.</title>
        <authorList>
            <person name="Looney B."/>
            <person name="Miyauchi S."/>
            <person name="Morin E."/>
            <person name="Drula E."/>
            <person name="Courty P.E."/>
            <person name="Kohler A."/>
            <person name="Kuo A."/>
            <person name="LaButti K."/>
            <person name="Pangilinan J."/>
            <person name="Lipzen A."/>
            <person name="Riley R."/>
            <person name="Andreopoulos W."/>
            <person name="He G."/>
            <person name="Johnson J."/>
            <person name="Nolan M."/>
            <person name="Tritt A."/>
            <person name="Barry K.W."/>
            <person name="Grigoriev I.V."/>
            <person name="Nagy L.G."/>
            <person name="Hibbett D."/>
            <person name="Henrissat B."/>
            <person name="Matheny P.B."/>
            <person name="Labbe J."/>
            <person name="Martin F.M."/>
        </authorList>
    </citation>
    <scope>NUCLEOTIDE SEQUENCE</scope>
    <source>
        <strain evidence="1">HHB10654</strain>
    </source>
</reference>
<protein>
    <submittedName>
        <fullName evidence="1">Uncharacterized protein</fullName>
    </submittedName>
</protein>
<sequence length="621" mass="67399">MSVGYSTGLGIAIPQLPHAPAARASIALTGTTLHSADISAPSLFVPIAGVSHPSSSITLCPSRPVSNIKGPRPCLARPTEGFPPAGLGDDVRKTITRSGASRSRQFQPRPASLAPDVAAHVRDESGALCAVSNDAAIAPSLQRHGTLTSAGAPPSRKAAELKTLLGNANARLKPGAAVLPSGKVPQRLSRAKSERWVRKNADSVVLERAKSRARVEVDLALSGDTFVQGQLLSGQLTIRLRKCAKKEAPVLLSDAKLRIVGFESIPDEDHRHIFYQHSRRLEELSYASEQIFSDGPEDCDAEGYRQGREGVHSIHFEMDLPVNTAGGNAKGDVNLHGCVAIRYIVMISVKVKDADSSKRSLAHFYRSCSIWPQLSLQAILAPAPRPLVSTAAKSLFFSGKYNKLKLTARLSRLTYLAGQRCYVQIHIANDTRRAVRGVTLVLVRTTTVYIPRPDAGRDTSENAYQVNTIVREVAESRLELGERATKGHASAKGWWTGVDANEETEFFHFILLPPDALSIARSRLIAIDYTVRVTITASTGAPGFNSELSVILPVRIASMLSVDPPPSLCLPNEALTINRYCKTLEMPRYMRTNRVDDTRAGTLPPYRTQPPSLVDYEVRVI</sequence>
<gene>
    <name evidence="1" type="ORF">BV25DRAFT_1875318</name>
</gene>
<dbReference type="Proteomes" id="UP000814140">
    <property type="component" value="Unassembled WGS sequence"/>
</dbReference>
<accession>A0ACB8TI67</accession>
<evidence type="ECO:0000313" key="1">
    <source>
        <dbReference type="EMBL" id="KAI0068117.1"/>
    </source>
</evidence>
<evidence type="ECO:0000313" key="2">
    <source>
        <dbReference type="Proteomes" id="UP000814140"/>
    </source>
</evidence>
<comment type="caution">
    <text evidence="1">The sequence shown here is derived from an EMBL/GenBank/DDBJ whole genome shotgun (WGS) entry which is preliminary data.</text>
</comment>
<organism evidence="1 2">
    <name type="scientific">Artomyces pyxidatus</name>
    <dbReference type="NCBI Taxonomy" id="48021"/>
    <lineage>
        <taxon>Eukaryota</taxon>
        <taxon>Fungi</taxon>
        <taxon>Dikarya</taxon>
        <taxon>Basidiomycota</taxon>
        <taxon>Agaricomycotina</taxon>
        <taxon>Agaricomycetes</taxon>
        <taxon>Russulales</taxon>
        <taxon>Auriscalpiaceae</taxon>
        <taxon>Artomyces</taxon>
    </lineage>
</organism>
<name>A0ACB8TI67_9AGAM</name>
<keyword evidence="2" id="KW-1185">Reference proteome</keyword>